<keyword evidence="3" id="KW-1185">Reference proteome</keyword>
<dbReference type="SUPFAM" id="SSF102400">
    <property type="entry name" value="DNA polymerase III chi subunit"/>
    <property type="match status" value="1"/>
</dbReference>
<dbReference type="EMBL" id="VTXC01000025">
    <property type="protein sequence ID" value="NOH71793.1"/>
    <property type="molecule type" value="Genomic_DNA"/>
</dbReference>
<evidence type="ECO:0000313" key="4">
    <source>
        <dbReference type="Proteomes" id="UP000565719"/>
    </source>
</evidence>
<reference evidence="1 4" key="2">
    <citation type="submission" date="2019-09" db="EMBL/GenBank/DDBJ databases">
        <title>Draft genome sequencing and comparative genomics of hatchery-associated Vibrios.</title>
        <authorList>
            <person name="Kehlet-Delgado H."/>
            <person name="Mueller R.S."/>
        </authorList>
    </citation>
    <scope>NUCLEOTIDE SEQUENCE [LARGE SCALE GENOMIC DNA]</scope>
    <source>
        <strain evidence="1 4">99-46-Y</strain>
    </source>
</reference>
<dbReference type="RefSeq" id="WP_125319920.1">
    <property type="nucleotide sequence ID" value="NZ_AP024889.1"/>
</dbReference>
<reference evidence="2 3" key="1">
    <citation type="submission" date="2018-12" db="EMBL/GenBank/DDBJ databases">
        <title>Genomic taxonomy of the Vibrionaceae family.</title>
        <authorList>
            <person name="Gomez-Gil B."/>
            <person name="Enciso-Ibarra K."/>
        </authorList>
    </citation>
    <scope>NUCLEOTIDE SEQUENCE [LARGE SCALE GENOMIC DNA]</scope>
    <source>
        <strain evidence="2 3">CAIM 594</strain>
    </source>
</reference>
<dbReference type="GO" id="GO:0006260">
    <property type="term" value="P:DNA replication"/>
    <property type="evidence" value="ECO:0007669"/>
    <property type="project" value="InterPro"/>
</dbReference>
<dbReference type="InterPro" id="IPR007459">
    <property type="entry name" value="DNA_pol3_chi"/>
</dbReference>
<gene>
    <name evidence="2" type="ORF">EJA03_03835</name>
    <name evidence="1" type="ORF">F0225_10660</name>
</gene>
<dbReference type="EMBL" id="RSFA01000010">
    <property type="protein sequence ID" value="RSD32378.1"/>
    <property type="molecule type" value="Genomic_DNA"/>
</dbReference>
<accession>A0A3R9G558</accession>
<protein>
    <submittedName>
        <fullName evidence="2">DNA polymerase III subunit chi</fullName>
    </submittedName>
</protein>
<dbReference type="Proteomes" id="UP000269041">
    <property type="component" value="Unassembled WGS sequence"/>
</dbReference>
<dbReference type="InterPro" id="IPR036768">
    <property type="entry name" value="PolIII_chi_sf"/>
</dbReference>
<dbReference type="GO" id="GO:0003677">
    <property type="term" value="F:DNA binding"/>
    <property type="evidence" value="ECO:0007669"/>
    <property type="project" value="InterPro"/>
</dbReference>
<proteinExistence type="predicted"/>
<dbReference type="AlphaFoldDB" id="A0A3R9G558"/>
<evidence type="ECO:0000313" key="3">
    <source>
        <dbReference type="Proteomes" id="UP000269041"/>
    </source>
</evidence>
<dbReference type="PANTHER" id="PTHR38767:SF1">
    <property type="entry name" value="DNA POLYMERASE III SUBUNIT CHI"/>
    <property type="match status" value="1"/>
</dbReference>
<name>A0A3R9G558_9VIBR</name>
<dbReference type="GO" id="GO:0032298">
    <property type="term" value="P:positive regulation of DNA-templated DNA replication initiation"/>
    <property type="evidence" value="ECO:0007669"/>
    <property type="project" value="TreeGrafter"/>
</dbReference>
<dbReference type="OrthoDB" id="5297568at2"/>
<dbReference type="Pfam" id="PF04364">
    <property type="entry name" value="DNA_pol3_chi"/>
    <property type="match status" value="1"/>
</dbReference>
<dbReference type="Proteomes" id="UP000565719">
    <property type="component" value="Unassembled WGS sequence"/>
</dbReference>
<organism evidence="2 3">
    <name type="scientific">Vibrio pectenicida</name>
    <dbReference type="NCBI Taxonomy" id="62763"/>
    <lineage>
        <taxon>Bacteria</taxon>
        <taxon>Pseudomonadati</taxon>
        <taxon>Pseudomonadota</taxon>
        <taxon>Gammaproteobacteria</taxon>
        <taxon>Vibrionales</taxon>
        <taxon>Vibrionaceae</taxon>
        <taxon>Vibrio</taxon>
    </lineage>
</organism>
<dbReference type="Gene3D" id="3.40.50.10110">
    <property type="entry name" value="DNA polymerase III subunit chi"/>
    <property type="match status" value="1"/>
</dbReference>
<evidence type="ECO:0000313" key="2">
    <source>
        <dbReference type="EMBL" id="RSD32378.1"/>
    </source>
</evidence>
<sequence length="150" mass="17488">MPQATFYIIEPNSPQAKRPGFLRYLIFLASHFSRQGAKIYLNCENKHEAELLAEYFWQVDTEQFLAHNLVGEGPKYGTHIEIGYQDVNPSWNRQLVINLANNKTTFANKFAEVVDFVACEEKAKQLARERYKIYRQAGYQLQTIEIDHKT</sequence>
<dbReference type="PANTHER" id="PTHR38767">
    <property type="entry name" value="DNA POLYMERASE III SUBUNIT CHI"/>
    <property type="match status" value="1"/>
</dbReference>
<evidence type="ECO:0000313" key="1">
    <source>
        <dbReference type="EMBL" id="NOH71793.1"/>
    </source>
</evidence>
<comment type="caution">
    <text evidence="2">The sequence shown here is derived from an EMBL/GenBank/DDBJ whole genome shotgun (WGS) entry which is preliminary data.</text>
</comment>
<dbReference type="GO" id="GO:0003887">
    <property type="term" value="F:DNA-directed DNA polymerase activity"/>
    <property type="evidence" value="ECO:0007669"/>
    <property type="project" value="InterPro"/>
</dbReference>